<dbReference type="OrthoDB" id="46529at2759"/>
<organism evidence="25">
    <name type="scientific">Notodromas monacha</name>
    <dbReference type="NCBI Taxonomy" id="399045"/>
    <lineage>
        <taxon>Eukaryota</taxon>
        <taxon>Metazoa</taxon>
        <taxon>Ecdysozoa</taxon>
        <taxon>Arthropoda</taxon>
        <taxon>Crustacea</taxon>
        <taxon>Oligostraca</taxon>
        <taxon>Ostracoda</taxon>
        <taxon>Podocopa</taxon>
        <taxon>Podocopida</taxon>
        <taxon>Cypridocopina</taxon>
        <taxon>Cypridoidea</taxon>
        <taxon>Cyprididae</taxon>
        <taxon>Notodromas</taxon>
    </lineage>
</organism>
<keyword evidence="7" id="KW-0378">Hydrolase</keyword>
<evidence type="ECO:0000256" key="9">
    <source>
        <dbReference type="ARBA" id="ARBA00023098"/>
    </source>
</evidence>
<comment type="function">
    <text evidence="18">Catalyzes the hydrolysis of acyl-CoAs into free fatty acids and coenzyme A (CoASH), regulating their respective intracellular levels. Has acyl-CoA thioesterase activity towards medium (C12) and long-chain (C18) fatty acyl-CoA substrates. Can also hydrolyze 3-hydroxyphenylacetyl-CoA and 3,4-dihydroxyphenylacetyl-CoA (in vitro). May play a role in controlling adaptive thermogenesis.</text>
</comment>
<gene>
    <name evidence="25" type="ORF">NMOB1V02_LOCUS2575</name>
</gene>
<dbReference type="GO" id="GO:0047617">
    <property type="term" value="F:fatty acyl-CoA hydrolase activity"/>
    <property type="evidence" value="ECO:0007669"/>
    <property type="project" value="InterPro"/>
</dbReference>
<dbReference type="Gene3D" id="3.10.129.10">
    <property type="entry name" value="Hotdog Thioesterase"/>
    <property type="match status" value="1"/>
</dbReference>
<evidence type="ECO:0000256" key="21">
    <source>
        <dbReference type="ARBA" id="ARBA00075657"/>
    </source>
</evidence>
<evidence type="ECO:0000256" key="2">
    <source>
        <dbReference type="ARBA" id="ARBA00004173"/>
    </source>
</evidence>
<dbReference type="NCBIfam" id="TIGR00369">
    <property type="entry name" value="unchar_dom_1"/>
    <property type="match status" value="1"/>
</dbReference>
<keyword evidence="9" id="KW-0443">Lipid metabolism</keyword>
<dbReference type="FunFam" id="3.10.129.10:FF:000021">
    <property type="entry name" value="Acyl-coenzyme A thioesterase 13"/>
    <property type="match status" value="1"/>
</dbReference>
<dbReference type="PANTHER" id="PTHR21660">
    <property type="entry name" value="THIOESTERASE SUPERFAMILY MEMBER-RELATED"/>
    <property type="match status" value="1"/>
</dbReference>
<evidence type="ECO:0000256" key="1">
    <source>
        <dbReference type="ARBA" id="ARBA00004123"/>
    </source>
</evidence>
<keyword evidence="26" id="KW-1185">Reference proteome</keyword>
<evidence type="ECO:0000256" key="4">
    <source>
        <dbReference type="ARBA" id="ARBA00004514"/>
    </source>
</evidence>
<protein>
    <recommendedName>
        <fullName evidence="20">Acyl-coenzyme A thioesterase 13</fullName>
    </recommendedName>
    <alternativeName>
        <fullName evidence="22">Hotdog-fold thioesterase superfamily member 2</fullName>
    </alternativeName>
    <alternativeName>
        <fullName evidence="21">Palmitoyl-CoA hydrolase</fullName>
    </alternativeName>
    <alternativeName>
        <fullName evidence="23">Thioesterase superfamily member 2</fullName>
    </alternativeName>
</protein>
<evidence type="ECO:0000256" key="17">
    <source>
        <dbReference type="ARBA" id="ARBA00052976"/>
    </source>
</evidence>
<evidence type="ECO:0000256" key="12">
    <source>
        <dbReference type="ARBA" id="ARBA00023242"/>
    </source>
</evidence>
<comment type="similarity">
    <text evidence="5">Belongs to the thioesterase PaaI family.</text>
</comment>
<evidence type="ECO:0000256" key="13">
    <source>
        <dbReference type="ARBA" id="ARBA00047588"/>
    </source>
</evidence>
<evidence type="ECO:0000256" key="16">
    <source>
        <dbReference type="ARBA" id="ARBA00050199"/>
    </source>
</evidence>
<dbReference type="GO" id="GO:0005739">
    <property type="term" value="C:mitochondrion"/>
    <property type="evidence" value="ECO:0007669"/>
    <property type="project" value="UniProtKB-SubCell"/>
</dbReference>
<evidence type="ECO:0000259" key="24">
    <source>
        <dbReference type="Pfam" id="PF03061"/>
    </source>
</evidence>
<evidence type="ECO:0000256" key="11">
    <source>
        <dbReference type="ARBA" id="ARBA00023212"/>
    </source>
</evidence>
<keyword evidence="11" id="KW-0206">Cytoskeleton</keyword>
<evidence type="ECO:0000256" key="15">
    <source>
        <dbReference type="ARBA" id="ARBA00048074"/>
    </source>
</evidence>
<evidence type="ECO:0000256" key="14">
    <source>
        <dbReference type="ARBA" id="ARBA00047969"/>
    </source>
</evidence>
<evidence type="ECO:0000256" key="6">
    <source>
        <dbReference type="ARBA" id="ARBA00022490"/>
    </source>
</evidence>
<evidence type="ECO:0000256" key="10">
    <source>
        <dbReference type="ARBA" id="ARBA00023128"/>
    </source>
</evidence>
<keyword evidence="10" id="KW-0496">Mitochondrion</keyword>
<comment type="catalytic activity">
    <reaction evidence="16">
        <text>hexanoyl-CoA + H2O = hexanoate + CoA + H(+)</text>
        <dbReference type="Rhea" id="RHEA:40115"/>
        <dbReference type="ChEBI" id="CHEBI:15377"/>
        <dbReference type="ChEBI" id="CHEBI:15378"/>
        <dbReference type="ChEBI" id="CHEBI:17120"/>
        <dbReference type="ChEBI" id="CHEBI:57287"/>
        <dbReference type="ChEBI" id="CHEBI:62620"/>
    </reaction>
    <physiologicalReaction direction="left-to-right" evidence="16">
        <dbReference type="Rhea" id="RHEA:40116"/>
    </physiologicalReaction>
</comment>
<comment type="subunit">
    <text evidence="19">Homotetramer. Interacts with PCTP.</text>
</comment>
<reference evidence="25" key="1">
    <citation type="submission" date="2020-11" db="EMBL/GenBank/DDBJ databases">
        <authorList>
            <person name="Tran Van P."/>
        </authorList>
    </citation>
    <scope>NUCLEOTIDE SEQUENCE</scope>
</reference>
<evidence type="ECO:0000256" key="3">
    <source>
        <dbReference type="ARBA" id="ARBA00004186"/>
    </source>
</evidence>
<comment type="catalytic activity">
    <reaction evidence="13">
        <text>octanoyl-CoA + H2O = octanoate + CoA + H(+)</text>
        <dbReference type="Rhea" id="RHEA:30143"/>
        <dbReference type="ChEBI" id="CHEBI:15377"/>
        <dbReference type="ChEBI" id="CHEBI:15378"/>
        <dbReference type="ChEBI" id="CHEBI:25646"/>
        <dbReference type="ChEBI" id="CHEBI:57287"/>
        <dbReference type="ChEBI" id="CHEBI:57386"/>
    </reaction>
    <physiologicalReaction direction="left-to-right" evidence="13">
        <dbReference type="Rhea" id="RHEA:30144"/>
    </physiologicalReaction>
</comment>
<dbReference type="Proteomes" id="UP000678499">
    <property type="component" value="Unassembled WGS sequence"/>
</dbReference>
<dbReference type="InterPro" id="IPR006683">
    <property type="entry name" value="Thioestr_dom"/>
</dbReference>
<evidence type="ECO:0000256" key="19">
    <source>
        <dbReference type="ARBA" id="ARBA00064709"/>
    </source>
</evidence>
<keyword evidence="12" id="KW-0539">Nucleus</keyword>
<comment type="catalytic activity">
    <reaction evidence="17">
        <text>a fatty acyl-CoA + H2O = a fatty acid + CoA + H(+)</text>
        <dbReference type="Rhea" id="RHEA:16781"/>
        <dbReference type="ChEBI" id="CHEBI:15377"/>
        <dbReference type="ChEBI" id="CHEBI:15378"/>
        <dbReference type="ChEBI" id="CHEBI:28868"/>
        <dbReference type="ChEBI" id="CHEBI:57287"/>
        <dbReference type="ChEBI" id="CHEBI:77636"/>
    </reaction>
    <physiologicalReaction direction="left-to-right" evidence="17">
        <dbReference type="Rhea" id="RHEA:16782"/>
    </physiologicalReaction>
</comment>
<comment type="catalytic activity">
    <reaction evidence="15">
        <text>dodecanoyl-CoA + H2O = dodecanoate + CoA + H(+)</text>
        <dbReference type="Rhea" id="RHEA:30135"/>
        <dbReference type="ChEBI" id="CHEBI:15377"/>
        <dbReference type="ChEBI" id="CHEBI:15378"/>
        <dbReference type="ChEBI" id="CHEBI:18262"/>
        <dbReference type="ChEBI" id="CHEBI:57287"/>
        <dbReference type="ChEBI" id="CHEBI:57375"/>
    </reaction>
    <physiologicalReaction direction="left-to-right" evidence="15">
        <dbReference type="Rhea" id="RHEA:30136"/>
    </physiologicalReaction>
</comment>
<keyword evidence="8" id="KW-0007">Acetylation</keyword>
<dbReference type="InterPro" id="IPR003736">
    <property type="entry name" value="PAAI_dom"/>
</dbReference>
<evidence type="ECO:0000256" key="5">
    <source>
        <dbReference type="ARBA" id="ARBA00008324"/>
    </source>
</evidence>
<dbReference type="AlphaFoldDB" id="A0A7R9GBK6"/>
<dbReference type="GO" id="GO:0005819">
    <property type="term" value="C:spindle"/>
    <property type="evidence" value="ECO:0007669"/>
    <property type="project" value="UniProtKB-SubCell"/>
</dbReference>
<accession>A0A7R9GBK6</accession>
<evidence type="ECO:0000256" key="18">
    <source>
        <dbReference type="ARBA" id="ARBA00058205"/>
    </source>
</evidence>
<evidence type="ECO:0000256" key="20">
    <source>
        <dbReference type="ARBA" id="ARBA00067273"/>
    </source>
</evidence>
<comment type="subcellular location">
    <subcellularLocation>
        <location evidence="3">Cytoplasm</location>
        <location evidence="3">Cytoskeleton</location>
        <location evidence="3">Spindle</location>
    </subcellularLocation>
    <subcellularLocation>
        <location evidence="4">Cytoplasm</location>
        <location evidence="4">Cytosol</location>
    </subcellularLocation>
    <subcellularLocation>
        <location evidence="2">Mitochondrion</location>
    </subcellularLocation>
    <subcellularLocation>
        <location evidence="1">Nucleus</location>
    </subcellularLocation>
</comment>
<evidence type="ECO:0000313" key="25">
    <source>
        <dbReference type="EMBL" id="CAD7274754.1"/>
    </source>
</evidence>
<dbReference type="EMBL" id="OA882331">
    <property type="protein sequence ID" value="CAD7274754.1"/>
    <property type="molecule type" value="Genomic_DNA"/>
</dbReference>
<dbReference type="Pfam" id="PF03061">
    <property type="entry name" value="4HBT"/>
    <property type="match status" value="1"/>
</dbReference>
<proteinExistence type="inferred from homology"/>
<dbReference type="GO" id="GO:0005634">
    <property type="term" value="C:nucleus"/>
    <property type="evidence" value="ECO:0007669"/>
    <property type="project" value="UniProtKB-SubCell"/>
</dbReference>
<dbReference type="CDD" id="cd03443">
    <property type="entry name" value="PaaI_thioesterase"/>
    <property type="match status" value="1"/>
</dbReference>
<comment type="catalytic activity">
    <reaction evidence="14">
        <text>decanoyl-CoA + H2O = decanoate + CoA + H(+)</text>
        <dbReference type="Rhea" id="RHEA:40059"/>
        <dbReference type="ChEBI" id="CHEBI:15377"/>
        <dbReference type="ChEBI" id="CHEBI:15378"/>
        <dbReference type="ChEBI" id="CHEBI:27689"/>
        <dbReference type="ChEBI" id="CHEBI:57287"/>
        <dbReference type="ChEBI" id="CHEBI:61430"/>
    </reaction>
    <physiologicalReaction direction="left-to-right" evidence="14">
        <dbReference type="Rhea" id="RHEA:40060"/>
    </physiologicalReaction>
</comment>
<evidence type="ECO:0000256" key="23">
    <source>
        <dbReference type="ARBA" id="ARBA00083956"/>
    </source>
</evidence>
<feature type="domain" description="Thioesterase" evidence="24">
    <location>
        <begin position="53"/>
        <end position="128"/>
    </location>
</feature>
<keyword evidence="6" id="KW-0963">Cytoplasm</keyword>
<dbReference type="InterPro" id="IPR029069">
    <property type="entry name" value="HotDog_dom_sf"/>
</dbReference>
<sequence length="146" mass="15219">MAKMSAEVLRTIWKELTHASHFDRVMNGVKIVSAGGGNVVAEMSVTEADTNRGGTLHGGLTSTIVDSVSTVGLMTTGPNLPGVSVDLSVSFLKAAKIGDIISIESETVKVGGSLAFLRVVLKNKQTGDVIALGSHTKFLVSPKNKL</sequence>
<dbReference type="GO" id="GO:0005829">
    <property type="term" value="C:cytosol"/>
    <property type="evidence" value="ECO:0007669"/>
    <property type="project" value="UniProtKB-SubCell"/>
</dbReference>
<evidence type="ECO:0000256" key="22">
    <source>
        <dbReference type="ARBA" id="ARBA00081533"/>
    </source>
</evidence>
<dbReference type="InterPro" id="IPR039298">
    <property type="entry name" value="ACOT13"/>
</dbReference>
<dbReference type="EMBL" id="CAJPEX010000294">
    <property type="protein sequence ID" value="CAG0914906.1"/>
    <property type="molecule type" value="Genomic_DNA"/>
</dbReference>
<dbReference type="GO" id="GO:0006629">
    <property type="term" value="P:lipid metabolic process"/>
    <property type="evidence" value="ECO:0007669"/>
    <property type="project" value="UniProtKB-KW"/>
</dbReference>
<dbReference type="SUPFAM" id="SSF54637">
    <property type="entry name" value="Thioesterase/thiol ester dehydrase-isomerase"/>
    <property type="match status" value="1"/>
</dbReference>
<evidence type="ECO:0000256" key="7">
    <source>
        <dbReference type="ARBA" id="ARBA00022801"/>
    </source>
</evidence>
<dbReference type="PANTHER" id="PTHR21660:SF1">
    <property type="entry name" value="ACYL-COENZYME A THIOESTERASE 13"/>
    <property type="match status" value="1"/>
</dbReference>
<evidence type="ECO:0000256" key="8">
    <source>
        <dbReference type="ARBA" id="ARBA00022990"/>
    </source>
</evidence>
<name>A0A7R9GBK6_9CRUS</name>
<evidence type="ECO:0000313" key="26">
    <source>
        <dbReference type="Proteomes" id="UP000678499"/>
    </source>
</evidence>